<feature type="region of interest" description="Disordered" evidence="1">
    <location>
        <begin position="1"/>
        <end position="120"/>
    </location>
</feature>
<accession>A0A165V956</accession>
<evidence type="ECO:0000313" key="3">
    <source>
        <dbReference type="Proteomes" id="UP000076761"/>
    </source>
</evidence>
<organism evidence="2 3">
    <name type="scientific">Neolentinus lepideus HHB14362 ss-1</name>
    <dbReference type="NCBI Taxonomy" id="1314782"/>
    <lineage>
        <taxon>Eukaryota</taxon>
        <taxon>Fungi</taxon>
        <taxon>Dikarya</taxon>
        <taxon>Basidiomycota</taxon>
        <taxon>Agaricomycotina</taxon>
        <taxon>Agaricomycetes</taxon>
        <taxon>Gloeophyllales</taxon>
        <taxon>Gloeophyllaceae</taxon>
        <taxon>Neolentinus</taxon>
    </lineage>
</organism>
<dbReference type="AlphaFoldDB" id="A0A165V956"/>
<gene>
    <name evidence="2" type="ORF">NEOLEDRAFT_1145115</name>
</gene>
<keyword evidence="3" id="KW-1185">Reference proteome</keyword>
<name>A0A165V956_9AGAM</name>
<sequence length="120" mass="12144">MTHTSSNILHTAPASALPMGTGISSASSKSKADSKSSETKTDGASAKSSGGFSLSKIFKSSKKPVNDGTYSKLADTSSTAGGGKDFSPTDSKSKQNAAKKADIHLNARHMGPGIGRLGPM</sequence>
<evidence type="ECO:0000256" key="1">
    <source>
        <dbReference type="SAM" id="MobiDB-lite"/>
    </source>
</evidence>
<feature type="compositionally biased region" description="Low complexity" evidence="1">
    <location>
        <begin position="47"/>
        <end position="58"/>
    </location>
</feature>
<dbReference type="EMBL" id="KV425554">
    <property type="protein sequence ID" value="KZT29353.1"/>
    <property type="molecule type" value="Genomic_DNA"/>
</dbReference>
<protein>
    <submittedName>
        <fullName evidence="2">Uncharacterized protein</fullName>
    </submittedName>
</protein>
<feature type="compositionally biased region" description="Basic and acidic residues" evidence="1">
    <location>
        <begin position="30"/>
        <end position="41"/>
    </location>
</feature>
<dbReference type="InParanoid" id="A0A165V956"/>
<dbReference type="Proteomes" id="UP000076761">
    <property type="component" value="Unassembled WGS sequence"/>
</dbReference>
<proteinExistence type="predicted"/>
<evidence type="ECO:0000313" key="2">
    <source>
        <dbReference type="EMBL" id="KZT29353.1"/>
    </source>
</evidence>
<reference evidence="2 3" key="1">
    <citation type="journal article" date="2016" name="Mol. Biol. Evol.">
        <title>Comparative Genomics of Early-Diverging Mushroom-Forming Fungi Provides Insights into the Origins of Lignocellulose Decay Capabilities.</title>
        <authorList>
            <person name="Nagy L.G."/>
            <person name="Riley R."/>
            <person name="Tritt A."/>
            <person name="Adam C."/>
            <person name="Daum C."/>
            <person name="Floudas D."/>
            <person name="Sun H."/>
            <person name="Yadav J.S."/>
            <person name="Pangilinan J."/>
            <person name="Larsson K.H."/>
            <person name="Matsuura K."/>
            <person name="Barry K."/>
            <person name="Labutti K."/>
            <person name="Kuo R."/>
            <person name="Ohm R.A."/>
            <person name="Bhattacharya S.S."/>
            <person name="Shirouzu T."/>
            <person name="Yoshinaga Y."/>
            <person name="Martin F.M."/>
            <person name="Grigoriev I.V."/>
            <person name="Hibbett D.S."/>
        </authorList>
    </citation>
    <scope>NUCLEOTIDE SEQUENCE [LARGE SCALE GENOMIC DNA]</scope>
    <source>
        <strain evidence="2 3">HHB14362 ss-1</strain>
    </source>
</reference>